<keyword evidence="1" id="KW-0472">Membrane</keyword>
<name>A0ABP8QG44_9BACT</name>
<keyword evidence="1" id="KW-0812">Transmembrane</keyword>
<protein>
    <submittedName>
        <fullName evidence="2">Uncharacterized protein</fullName>
    </submittedName>
</protein>
<proteinExistence type="predicted"/>
<evidence type="ECO:0000313" key="2">
    <source>
        <dbReference type="EMBL" id="GAA4501992.1"/>
    </source>
</evidence>
<comment type="caution">
    <text evidence="2">The sequence shown here is derived from an EMBL/GenBank/DDBJ whole genome shotgun (WGS) entry which is preliminary data.</text>
</comment>
<accession>A0ABP8QG44</accession>
<reference evidence="3" key="1">
    <citation type="journal article" date="2019" name="Int. J. Syst. Evol. Microbiol.">
        <title>The Global Catalogue of Microorganisms (GCM) 10K type strain sequencing project: providing services to taxonomists for standard genome sequencing and annotation.</title>
        <authorList>
            <consortium name="The Broad Institute Genomics Platform"/>
            <consortium name="The Broad Institute Genome Sequencing Center for Infectious Disease"/>
            <person name="Wu L."/>
            <person name="Ma J."/>
        </authorList>
    </citation>
    <scope>NUCLEOTIDE SEQUENCE [LARGE SCALE GENOMIC DNA]</scope>
    <source>
        <strain evidence="3">JCM 17841</strain>
    </source>
</reference>
<sequence>MGRAKVAAGATLAQQKAGSLFYPERRAGFLLGEPGRLLFLAVLFGVALAGVVGVLGMGGRRVGVVGSLFVVARLVLLGSLSVVLGGLGVVLSRVLVALCCFLRYGRRGG</sequence>
<evidence type="ECO:0000256" key="1">
    <source>
        <dbReference type="SAM" id="Phobius"/>
    </source>
</evidence>
<evidence type="ECO:0000313" key="3">
    <source>
        <dbReference type="Proteomes" id="UP001501243"/>
    </source>
</evidence>
<gene>
    <name evidence="2" type="ORF">GCM10023172_24640</name>
</gene>
<keyword evidence="1" id="KW-1133">Transmembrane helix</keyword>
<feature type="transmembrane region" description="Helical" evidence="1">
    <location>
        <begin position="37"/>
        <end position="55"/>
    </location>
</feature>
<keyword evidence="3" id="KW-1185">Reference proteome</keyword>
<organism evidence="2 3">
    <name type="scientific">Hymenobacter ginsengisoli</name>
    <dbReference type="NCBI Taxonomy" id="1051626"/>
    <lineage>
        <taxon>Bacteria</taxon>
        <taxon>Pseudomonadati</taxon>
        <taxon>Bacteroidota</taxon>
        <taxon>Cytophagia</taxon>
        <taxon>Cytophagales</taxon>
        <taxon>Hymenobacteraceae</taxon>
        <taxon>Hymenobacter</taxon>
    </lineage>
</organism>
<dbReference type="EMBL" id="BAABGQ010000006">
    <property type="protein sequence ID" value="GAA4501992.1"/>
    <property type="molecule type" value="Genomic_DNA"/>
</dbReference>
<dbReference type="Proteomes" id="UP001501243">
    <property type="component" value="Unassembled WGS sequence"/>
</dbReference>